<reference evidence="6" key="2">
    <citation type="submission" date="2025-08" db="UniProtKB">
        <authorList>
            <consortium name="RefSeq"/>
        </authorList>
    </citation>
    <scope>IDENTIFICATION</scope>
    <source>
        <strain evidence="6">S238N-H82</strain>
        <tissue evidence="6">Testes</tissue>
    </source>
</reference>
<dbReference type="InterPro" id="IPR009003">
    <property type="entry name" value="Peptidase_S1_PA"/>
</dbReference>
<dbReference type="InterPro" id="IPR027417">
    <property type="entry name" value="P-loop_NTPase"/>
</dbReference>
<dbReference type="Gene3D" id="1.10.10.10">
    <property type="entry name" value="Winged helix-like DNA-binding domain superfamily/Winged helix DNA-binding domain"/>
    <property type="match status" value="1"/>
</dbReference>
<feature type="compositionally biased region" description="Basic and acidic residues" evidence="3">
    <location>
        <begin position="418"/>
        <end position="438"/>
    </location>
</feature>
<dbReference type="PROSITE" id="PS50017">
    <property type="entry name" value="DEATH_DOMAIN"/>
    <property type="match status" value="1"/>
</dbReference>
<dbReference type="SUPFAM" id="SSF50494">
    <property type="entry name" value="Trypsin-like serine proteases"/>
    <property type="match status" value="1"/>
</dbReference>
<dbReference type="Gene3D" id="3.80.10.10">
    <property type="entry name" value="Ribonuclease Inhibitor"/>
    <property type="match status" value="1"/>
</dbReference>
<name>A0A9J7HJY1_BRAFL</name>
<dbReference type="InterPro" id="IPR003591">
    <property type="entry name" value="Leu-rich_rpt_typical-subtyp"/>
</dbReference>
<dbReference type="Gene3D" id="3.40.50.300">
    <property type="entry name" value="P-loop containing nucleotide triphosphate hydrolases"/>
    <property type="match status" value="1"/>
</dbReference>
<dbReference type="InterPro" id="IPR011029">
    <property type="entry name" value="DEATH-like_dom_sf"/>
</dbReference>
<dbReference type="GO" id="GO:0009966">
    <property type="term" value="P:regulation of signal transduction"/>
    <property type="evidence" value="ECO:0007669"/>
    <property type="project" value="UniProtKB-ARBA"/>
</dbReference>
<accession>A0A9J7HJY1</accession>
<dbReference type="InterPro" id="IPR032171">
    <property type="entry name" value="COR-A"/>
</dbReference>
<dbReference type="InterPro" id="IPR032675">
    <property type="entry name" value="LRR_dom_sf"/>
</dbReference>
<dbReference type="SUPFAM" id="SSF47986">
    <property type="entry name" value="DEATH domain"/>
    <property type="match status" value="1"/>
</dbReference>
<keyword evidence="2" id="KW-0677">Repeat</keyword>
<dbReference type="GO" id="GO:0007165">
    <property type="term" value="P:signal transduction"/>
    <property type="evidence" value="ECO:0007669"/>
    <property type="project" value="InterPro"/>
</dbReference>
<dbReference type="SMART" id="SM00369">
    <property type="entry name" value="LRR_TYP"/>
    <property type="match status" value="2"/>
</dbReference>
<dbReference type="KEGG" id="bfo:118405500"/>
<dbReference type="Pfam" id="PF13365">
    <property type="entry name" value="Trypsin_2"/>
    <property type="match status" value="1"/>
</dbReference>
<dbReference type="RefSeq" id="XP_035660896.1">
    <property type="nucleotide sequence ID" value="XM_035805003.1"/>
</dbReference>
<dbReference type="Pfam" id="PF00531">
    <property type="entry name" value="Death"/>
    <property type="match status" value="1"/>
</dbReference>
<dbReference type="PANTHER" id="PTHR14389:SF3">
    <property type="entry name" value="PROTEIN FAM111A-LIKE"/>
    <property type="match status" value="1"/>
</dbReference>
<organism evidence="5 6">
    <name type="scientific">Branchiostoma floridae</name>
    <name type="common">Florida lancelet</name>
    <name type="synonym">Amphioxus</name>
    <dbReference type="NCBI Taxonomy" id="7739"/>
    <lineage>
        <taxon>Eukaryota</taxon>
        <taxon>Metazoa</taxon>
        <taxon>Chordata</taxon>
        <taxon>Cephalochordata</taxon>
        <taxon>Leptocardii</taxon>
        <taxon>Amphioxiformes</taxon>
        <taxon>Branchiostomatidae</taxon>
        <taxon>Branchiostoma</taxon>
    </lineage>
</organism>
<feature type="domain" description="Death" evidence="4">
    <location>
        <begin position="1074"/>
        <end position="1156"/>
    </location>
</feature>
<dbReference type="SUPFAM" id="SSF52540">
    <property type="entry name" value="P-loop containing nucleoside triphosphate hydrolases"/>
    <property type="match status" value="1"/>
</dbReference>
<keyword evidence="5" id="KW-1185">Reference proteome</keyword>
<dbReference type="Proteomes" id="UP000001554">
    <property type="component" value="Chromosome 18"/>
</dbReference>
<dbReference type="PANTHER" id="PTHR14389">
    <property type="entry name" value="SI:CH1073-475A24.1"/>
    <property type="match status" value="1"/>
</dbReference>
<proteinExistence type="predicted"/>
<evidence type="ECO:0000313" key="6">
    <source>
        <dbReference type="RefSeq" id="XP_035660896.1"/>
    </source>
</evidence>
<protein>
    <submittedName>
        <fullName evidence="6">Uncharacterized protein LOC118405500</fullName>
    </submittedName>
</protein>
<evidence type="ECO:0000256" key="3">
    <source>
        <dbReference type="SAM" id="MobiDB-lite"/>
    </source>
</evidence>
<dbReference type="InterPro" id="IPR036388">
    <property type="entry name" value="WH-like_DNA-bd_sf"/>
</dbReference>
<dbReference type="Gene3D" id="1.10.533.10">
    <property type="entry name" value="Death Domain, Fas"/>
    <property type="match status" value="2"/>
</dbReference>
<reference evidence="5" key="1">
    <citation type="journal article" date="2020" name="Nat. Ecol. Evol.">
        <title>Deeply conserved synteny resolves early events in vertebrate evolution.</title>
        <authorList>
            <person name="Simakov O."/>
            <person name="Marletaz F."/>
            <person name="Yue J.X."/>
            <person name="O'Connell B."/>
            <person name="Jenkins J."/>
            <person name="Brandt A."/>
            <person name="Calef R."/>
            <person name="Tung C.H."/>
            <person name="Huang T.K."/>
            <person name="Schmutz J."/>
            <person name="Satoh N."/>
            <person name="Yu J.K."/>
            <person name="Putnam N.H."/>
            <person name="Green R.E."/>
            <person name="Rokhsar D.S."/>
        </authorList>
    </citation>
    <scope>NUCLEOTIDE SEQUENCE [LARGE SCALE GENOMIC DNA]</scope>
    <source>
        <strain evidence="5">S238N-H82</strain>
    </source>
</reference>
<evidence type="ECO:0000256" key="1">
    <source>
        <dbReference type="ARBA" id="ARBA00022614"/>
    </source>
</evidence>
<dbReference type="SUPFAM" id="SSF52075">
    <property type="entry name" value="Outer arm dynein light chain 1"/>
    <property type="match status" value="1"/>
</dbReference>
<feature type="region of interest" description="Disordered" evidence="3">
    <location>
        <begin position="418"/>
        <end position="448"/>
    </location>
</feature>
<evidence type="ECO:0000256" key="2">
    <source>
        <dbReference type="ARBA" id="ARBA00022737"/>
    </source>
</evidence>
<dbReference type="Pfam" id="PF16095">
    <property type="entry name" value="COR-A"/>
    <property type="match status" value="1"/>
</dbReference>
<evidence type="ECO:0000313" key="5">
    <source>
        <dbReference type="Proteomes" id="UP000001554"/>
    </source>
</evidence>
<sequence length="1467" mass="165144">MSIDRCQFDEFPRQVLQLEGLQSLYMGNWAGEGKPSPVPEDIGTLKNLQVLDLQYSGLESLPGGIGELEQLGYLNIAGNKFTSVPEQIMMLSNIGKLILSDNKISRLPVTLSRLATLKDMNITGNPLTYPPADVCKKGTAAIMDFLRRETKEGEEKELRKLFYRVSQKVTQRAEVEALAAVAGLNHSERTSILDKDKANPSYQAQNVLLKWMEKDQEASMDKLHRDMRDIGMETLAEEAGRIKAEQLKRPADTSGGPPAKRQAAGGSRVAHQEEQQPKLKITQADQTPVQIQHHSETQQVIPTRVAEQKLRGQVGFPHASVPTEVEMGGPEMLVLYEQACKDGTTEVFFIRLILVGQHGNGKSSLKNSLLQLEFNRDEESTDGIVITPCLMTGREHWKITEATKNQFAHAVGMEMKKIKEKEKKESSVPKKTEEEKMPKPVHKAKPTRANYRGKDHVDVPVVMETSGEHAAKKQETTVKTTRPSEDYALATRFALGKDDLSKLVGSKEHPAMSIWDFAGHDVYYSSHHVFYSHYAIFILTMNLTKALSEPLEPWAGSCAEALQLKTEADVADYHLEAVRAHTRPNKSAGDMEVNQDHVPPVIVVGTRKDKVNKEEINDFFNKLRDHFRGKAIGKHVYDTYFAIDNTKRDPEDPVLSDLRDDILKIAQQQNHMGRRIPISWLELKSKLMEIEKQDRKYCSLQDVMDATDSSRVPEGFTPEENAVIILRFFHLCGDILFFDTPALRNFVVLDPQWFVDVQKTIITIPQFRDPEVKDKWEQLEATGVLEDSLIEHVWSSGKRQEELRCDLIAHKDELLKMMEQFDVVLQCSTESDEEAGEGTSSSETTTYFVPSLLTTVKDRGRLYPAGTKCSKPIFVVFDEKFFPVGVYHRLVIASTRRYNKRAPLAYARCARFITGNPRQTFVITKESHYLKVELLSSEKTESACFSHGPDVRKCLDEDLREIINKWIPGIRYKWCLQCYCAGHRERQLDASSFIPITSVTEWFMDEEVVCETFAPATTTIHDMGLTQWFQSPHAGQSSGAMQQEMSTASVATDGYDVLSVADFFPTVVQMEPPWEDLGRNLGLPDATIERIRKKHEDCTSAASRHDDTERCCAQCCLAVLQEWLHLSGTSASVGGLKSALKTAGQDSIAEKLKTKERMMSRKLQELQSQVTSIVRAALPNLDFVQAVSKKADKEREQLNRTTLREELFAGHSACLSSDAYDVIQDRKRSVCCINWPGGSGTGFLMSKRKILTCYHVYKLMDDATLRFTDLSLFTATFFVSSAEEYKVRFPATTLKCYSEESDLDYAILQLSVDDEIASVLDSLPCLGRHISECADDRNTVAVVGHPYGGSKMVDFCPIVSMDPRYIIHARFGNPEFPHEDPDKPLYHTGAMFHGSSGSPGFDTYGNVVLMHTRGFFPDRSRQSLVERGVRLSAIREDARQKMAPEIFREIFPESSLGQFSVGSQTVN</sequence>
<dbReference type="Gene3D" id="2.40.10.120">
    <property type="match status" value="1"/>
</dbReference>
<dbReference type="InterPro" id="IPR000488">
    <property type="entry name" value="Death_dom"/>
</dbReference>
<evidence type="ECO:0000259" key="4">
    <source>
        <dbReference type="PROSITE" id="PS50017"/>
    </source>
</evidence>
<dbReference type="OrthoDB" id="10050081at2759"/>
<dbReference type="GeneID" id="118405500"/>
<gene>
    <name evidence="6" type="primary">LOC118405500</name>
</gene>
<dbReference type="CDD" id="cd01670">
    <property type="entry name" value="Death"/>
    <property type="match status" value="1"/>
</dbReference>
<feature type="region of interest" description="Disordered" evidence="3">
    <location>
        <begin position="246"/>
        <end position="283"/>
    </location>
</feature>
<keyword evidence="1" id="KW-0433">Leucine-rich repeat</keyword>